<feature type="region of interest" description="Disordered" evidence="7">
    <location>
        <begin position="501"/>
        <end position="528"/>
    </location>
</feature>
<evidence type="ECO:0000256" key="7">
    <source>
        <dbReference type="SAM" id="MobiDB-lite"/>
    </source>
</evidence>
<dbReference type="PANTHER" id="PTHR47416">
    <property type="entry name" value="BASIC-LEUCINE ZIPPER TRANSCRIPTION FACTOR F-RELATED"/>
    <property type="match status" value="1"/>
</dbReference>
<dbReference type="RefSeq" id="XP_043183708.1">
    <property type="nucleotide sequence ID" value="XM_043328323.1"/>
</dbReference>
<dbReference type="AlphaFoldDB" id="A0A8H8SYP8"/>
<dbReference type="Gene3D" id="1.20.5.170">
    <property type="match status" value="1"/>
</dbReference>
<proteinExistence type="inferred from homology"/>
<keyword evidence="4" id="KW-0238">DNA-binding</keyword>
<dbReference type="SMART" id="SM00338">
    <property type="entry name" value="BRLZ"/>
    <property type="match status" value="1"/>
</dbReference>
<feature type="region of interest" description="Disordered" evidence="7">
    <location>
        <begin position="139"/>
        <end position="159"/>
    </location>
</feature>
<dbReference type="InterPro" id="IPR004827">
    <property type="entry name" value="bZIP"/>
</dbReference>
<evidence type="ECO:0000313" key="9">
    <source>
        <dbReference type="EMBL" id="QRW23471.1"/>
    </source>
</evidence>
<dbReference type="PROSITE" id="PS50217">
    <property type="entry name" value="BZIP"/>
    <property type="match status" value="1"/>
</dbReference>
<keyword evidence="3" id="KW-0805">Transcription regulation</keyword>
<accession>A0A8H8SYP8</accession>
<name>A0A8H8SYP8_9AGAM</name>
<dbReference type="PANTHER" id="PTHR47416:SF8">
    <property type="entry name" value="BASIC-LEUCINE ZIPPER TRANSCRIPTION FACTOR E-RELATED"/>
    <property type="match status" value="1"/>
</dbReference>
<feature type="region of interest" description="Disordered" evidence="7">
    <location>
        <begin position="779"/>
        <end position="817"/>
    </location>
</feature>
<dbReference type="Proteomes" id="UP000650533">
    <property type="component" value="Chromosome 10"/>
</dbReference>
<dbReference type="Pfam" id="PF00170">
    <property type="entry name" value="bZIP_1"/>
    <property type="match status" value="1"/>
</dbReference>
<dbReference type="EMBL" id="CP059667">
    <property type="protein sequence ID" value="QRW23471.1"/>
    <property type="molecule type" value="Genomic_DNA"/>
</dbReference>
<dbReference type="GeneID" id="67030786"/>
<dbReference type="GO" id="GO:0003700">
    <property type="term" value="F:DNA-binding transcription factor activity"/>
    <property type="evidence" value="ECO:0007669"/>
    <property type="project" value="InterPro"/>
</dbReference>
<feature type="domain" description="BZIP" evidence="8">
    <location>
        <begin position="354"/>
        <end position="417"/>
    </location>
</feature>
<evidence type="ECO:0000256" key="6">
    <source>
        <dbReference type="ARBA" id="ARBA00023242"/>
    </source>
</evidence>
<dbReference type="CDD" id="cd14810">
    <property type="entry name" value="bZIP_u1"/>
    <property type="match status" value="1"/>
</dbReference>
<evidence type="ECO:0000256" key="2">
    <source>
        <dbReference type="ARBA" id="ARBA00007163"/>
    </source>
</evidence>
<feature type="region of interest" description="Disordered" evidence="7">
    <location>
        <begin position="262"/>
        <end position="301"/>
    </location>
</feature>
<evidence type="ECO:0000256" key="1">
    <source>
        <dbReference type="ARBA" id="ARBA00004123"/>
    </source>
</evidence>
<keyword evidence="6" id="KW-0539">Nucleus</keyword>
<evidence type="ECO:0000313" key="10">
    <source>
        <dbReference type="Proteomes" id="UP000650533"/>
    </source>
</evidence>
<evidence type="ECO:0000256" key="3">
    <source>
        <dbReference type="ARBA" id="ARBA00023015"/>
    </source>
</evidence>
<feature type="compositionally biased region" description="Low complexity" evidence="7">
    <location>
        <begin position="512"/>
        <end position="523"/>
    </location>
</feature>
<evidence type="ECO:0000256" key="5">
    <source>
        <dbReference type="ARBA" id="ARBA00023163"/>
    </source>
</evidence>
<feature type="compositionally biased region" description="Acidic residues" evidence="7">
    <location>
        <begin position="262"/>
        <end position="271"/>
    </location>
</feature>
<feature type="region of interest" description="Disordered" evidence="7">
    <location>
        <begin position="426"/>
        <end position="478"/>
    </location>
</feature>
<comment type="subcellular location">
    <subcellularLocation>
        <location evidence="1">Nucleus</location>
    </subcellularLocation>
</comment>
<dbReference type="InterPro" id="IPR046347">
    <property type="entry name" value="bZIP_sf"/>
</dbReference>
<feature type="region of interest" description="Disordered" evidence="7">
    <location>
        <begin position="625"/>
        <end position="666"/>
    </location>
</feature>
<dbReference type="GO" id="GO:0005634">
    <property type="term" value="C:nucleus"/>
    <property type="evidence" value="ECO:0007669"/>
    <property type="project" value="UniProtKB-SubCell"/>
</dbReference>
<feature type="region of interest" description="Disordered" evidence="7">
    <location>
        <begin position="692"/>
        <end position="727"/>
    </location>
</feature>
<evidence type="ECO:0000256" key="4">
    <source>
        <dbReference type="ARBA" id="ARBA00023125"/>
    </source>
</evidence>
<protein>
    <submittedName>
        <fullName evidence="9">BZIP transcription factor</fullName>
    </submittedName>
</protein>
<dbReference type="GO" id="GO:0003677">
    <property type="term" value="F:DNA binding"/>
    <property type="evidence" value="ECO:0007669"/>
    <property type="project" value="UniProtKB-KW"/>
</dbReference>
<feature type="compositionally biased region" description="Low complexity" evidence="7">
    <location>
        <begin position="629"/>
        <end position="666"/>
    </location>
</feature>
<keyword evidence="5" id="KW-0804">Transcription</keyword>
<comment type="similarity">
    <text evidence="2">Belongs to the bZIP family.</text>
</comment>
<reference evidence="9" key="1">
    <citation type="submission" date="2020-05" db="EMBL/GenBank/DDBJ databases">
        <title>Evolutionary and genomic comparisons of hybrid uninucleate and nonhybrid Rhizoctonia fungi.</title>
        <authorList>
            <person name="Li C."/>
            <person name="Chen X."/>
        </authorList>
    </citation>
    <scope>NUCLEOTIDE SEQUENCE</scope>
    <source>
        <strain evidence="9">AG-1 IA</strain>
    </source>
</reference>
<dbReference type="PROSITE" id="PS00036">
    <property type="entry name" value="BZIP_BASIC"/>
    <property type="match status" value="1"/>
</dbReference>
<gene>
    <name evidence="9" type="ORF">RhiXN_08507</name>
</gene>
<sequence length="987" mass="104876">MARDKRVGKQDREDVIGHLGWSWKPRGDVQNFIGAGVWMHEAMLGAVLAQRGFRASGEGSDEESAMDDGQDMGVDGWAREEVPCTRPRPPLSVCKPRMTSLVASKPSDGPTSPGLMSYGSDPSALDDYLNLDLFGSSRAAPQSPASSHGALPITPGTSAETQTDETMAFDAFNPLDKMAPFDMGLLGSDLGMDQYGSLFQDMFPSFSEPASGPSAPVIDPQLFAASPPSLPPPIPPPAPAVPASAPTPAPELPLAAAAIVTDDEDDEDEEIAPLPTRTRKPKKNAAAAGGISKRPSRASTPASVLPSYVHFDDPKPVVPPALGKGGVASYLNGERIGSQEPDEWRPTPEEYKKLSSKEKRQLRNKISARNFRVRRKEYITTLESHIADRDQLIAAIRSELSNTHNENTELRREIDALKRAIQEGRLSAADTGLPPPRPLTPEQTATPPTPTTAGPRRPAELTRANTHKDVSSDNRTSFWGGAVGHGGVTSVHTTLIPEVFPQQLSDKPRNVSPSSSGSSSASPSTPPNEGASFFLPYPHCTNWIRTGVNMNPLMNLSPLFSSSKLPNPNPSLQLDVMDQAFNQRTLEGFRAQLWGRMAKEAGARSVLVEQQQQQRREETPLFTPLVGDMLSPLSSPQQTSSLASPQQSSSSTSPQQTMSSSPSLSMLHQPATTFKSLFDGVFPPSALLTAQSSAQQSSSSPALGQQSSPSLSQQSSPNPAQQQPQQQSFVPAPALLQASSFGAGFLGSQSASNSAFTQSTASMQARAMLQAQWLALQQARQQNASSSPSSYSPSSSSSSQQPMSSSSAQPASSSTQRESYLAQFAQAAAVHQQQQQQQQQLAQVQLSGLAAGVRPAYFTSAKDKNSWGREQTTTAGLGLGLGIDKQTLPALSDKKGTTPQQAALAASLASQTLLQRMGSAFWDAFSTGPSRDVDTNKVRRVLEGKAIVKVVDVDGLDGLEEKMRGMSVGVGSTGGGGGVFGNLRGKK</sequence>
<organism evidence="9 10">
    <name type="scientific">Rhizoctonia solani</name>
    <dbReference type="NCBI Taxonomy" id="456999"/>
    <lineage>
        <taxon>Eukaryota</taxon>
        <taxon>Fungi</taxon>
        <taxon>Dikarya</taxon>
        <taxon>Basidiomycota</taxon>
        <taxon>Agaricomycotina</taxon>
        <taxon>Agaricomycetes</taxon>
        <taxon>Cantharellales</taxon>
        <taxon>Ceratobasidiaceae</taxon>
        <taxon>Rhizoctonia</taxon>
    </lineage>
</organism>
<dbReference type="KEGG" id="rsx:RhiXN_08507"/>
<feature type="compositionally biased region" description="Low complexity" evidence="7">
    <location>
        <begin position="440"/>
        <end position="456"/>
    </location>
</feature>
<evidence type="ECO:0000259" key="8">
    <source>
        <dbReference type="PROSITE" id="PS50217"/>
    </source>
</evidence>
<dbReference type="SUPFAM" id="SSF57959">
    <property type="entry name" value="Leucine zipper domain"/>
    <property type="match status" value="1"/>
</dbReference>